<feature type="chain" id="PRO_5038662972" evidence="8">
    <location>
        <begin position="22"/>
        <end position="385"/>
    </location>
</feature>
<name>A0A089LL26_9BACL</name>
<evidence type="ECO:0000256" key="5">
    <source>
        <dbReference type="ARBA" id="ARBA00023136"/>
    </source>
</evidence>
<accession>A0A089LL26</accession>
<dbReference type="PROSITE" id="PS51257">
    <property type="entry name" value="PROKAR_LIPOPROTEIN"/>
    <property type="match status" value="1"/>
</dbReference>
<dbReference type="HOGENOM" id="CLU_051140_0_0_9"/>
<evidence type="ECO:0000259" key="9">
    <source>
        <dbReference type="Pfam" id="PF05504"/>
    </source>
</evidence>
<feature type="domain" description="Spore germination protein N-terminal" evidence="10">
    <location>
        <begin position="25"/>
        <end position="197"/>
    </location>
</feature>
<organism evidence="11 12">
    <name type="scientific">Paenibacillus stellifer</name>
    <dbReference type="NCBI Taxonomy" id="169760"/>
    <lineage>
        <taxon>Bacteria</taxon>
        <taxon>Bacillati</taxon>
        <taxon>Bacillota</taxon>
        <taxon>Bacilli</taxon>
        <taxon>Bacillales</taxon>
        <taxon>Paenibacillaceae</taxon>
        <taxon>Paenibacillus</taxon>
    </lineage>
</organism>
<dbReference type="InterPro" id="IPR046953">
    <property type="entry name" value="Spore_GerAC-like_C"/>
</dbReference>
<evidence type="ECO:0000256" key="2">
    <source>
        <dbReference type="ARBA" id="ARBA00007886"/>
    </source>
</evidence>
<evidence type="ECO:0000256" key="6">
    <source>
        <dbReference type="ARBA" id="ARBA00023139"/>
    </source>
</evidence>
<dbReference type="Pfam" id="PF25198">
    <property type="entry name" value="Spore_GerAC_N"/>
    <property type="match status" value="1"/>
</dbReference>
<keyword evidence="5" id="KW-0472">Membrane</keyword>
<evidence type="ECO:0000256" key="8">
    <source>
        <dbReference type="SAM" id="SignalP"/>
    </source>
</evidence>
<evidence type="ECO:0000256" key="1">
    <source>
        <dbReference type="ARBA" id="ARBA00004635"/>
    </source>
</evidence>
<keyword evidence="7" id="KW-0449">Lipoprotein</keyword>
<dbReference type="Gene3D" id="3.30.300.210">
    <property type="entry name" value="Nutrient germinant receptor protein C, domain 3"/>
    <property type="match status" value="1"/>
</dbReference>
<dbReference type="RefSeq" id="WP_038693404.1">
    <property type="nucleotide sequence ID" value="NZ_CP009286.1"/>
</dbReference>
<dbReference type="PANTHER" id="PTHR35789:SF1">
    <property type="entry name" value="SPORE GERMINATION PROTEIN B3"/>
    <property type="match status" value="1"/>
</dbReference>
<evidence type="ECO:0000256" key="4">
    <source>
        <dbReference type="ARBA" id="ARBA00022729"/>
    </source>
</evidence>
<dbReference type="KEGG" id="pste:PSTEL_03145"/>
<reference evidence="11 12" key="1">
    <citation type="submission" date="2014-08" db="EMBL/GenBank/DDBJ databases">
        <title>Comparative genomics of the Paenibacillus odorifer group.</title>
        <authorList>
            <person name="den Bakker H.C."/>
            <person name="Tsai Y.-C."/>
            <person name="Martin N."/>
            <person name="Korlach J."/>
            <person name="Wiedmann M."/>
        </authorList>
    </citation>
    <scope>NUCLEOTIDE SEQUENCE [LARGE SCALE GENOMIC DNA]</scope>
    <source>
        <strain evidence="11 12">DSM 14472</strain>
    </source>
</reference>
<keyword evidence="4 8" id="KW-0732">Signal</keyword>
<evidence type="ECO:0000259" key="10">
    <source>
        <dbReference type="Pfam" id="PF25198"/>
    </source>
</evidence>
<feature type="domain" description="Spore germination GerAC-like C-terminal" evidence="9">
    <location>
        <begin position="210"/>
        <end position="373"/>
    </location>
</feature>
<evidence type="ECO:0000256" key="3">
    <source>
        <dbReference type="ARBA" id="ARBA00022544"/>
    </source>
</evidence>
<dbReference type="STRING" id="169760.PSTEL_03145"/>
<evidence type="ECO:0000256" key="7">
    <source>
        <dbReference type="ARBA" id="ARBA00023288"/>
    </source>
</evidence>
<keyword evidence="12" id="KW-1185">Reference proteome</keyword>
<comment type="subcellular location">
    <subcellularLocation>
        <location evidence="1">Membrane</location>
        <topology evidence="1">Lipid-anchor</topology>
    </subcellularLocation>
</comment>
<evidence type="ECO:0000313" key="12">
    <source>
        <dbReference type="Proteomes" id="UP000029507"/>
    </source>
</evidence>
<feature type="signal peptide" evidence="8">
    <location>
        <begin position="1"/>
        <end position="21"/>
    </location>
</feature>
<dbReference type="PANTHER" id="PTHR35789">
    <property type="entry name" value="SPORE GERMINATION PROTEIN B3"/>
    <property type="match status" value="1"/>
</dbReference>
<dbReference type="AlphaFoldDB" id="A0A089LL26"/>
<dbReference type="InterPro" id="IPR057336">
    <property type="entry name" value="GerAC_N"/>
</dbReference>
<dbReference type="GO" id="GO:0009847">
    <property type="term" value="P:spore germination"/>
    <property type="evidence" value="ECO:0007669"/>
    <property type="project" value="InterPro"/>
</dbReference>
<protein>
    <submittedName>
        <fullName evidence="11">Uncharacterized protein</fullName>
    </submittedName>
</protein>
<dbReference type="OrthoDB" id="2380468at2"/>
<keyword evidence="3" id="KW-0309">Germination</keyword>
<dbReference type="EMBL" id="CP009286">
    <property type="protein sequence ID" value="AIQ62261.1"/>
    <property type="molecule type" value="Genomic_DNA"/>
</dbReference>
<keyword evidence="6" id="KW-0564">Palmitate</keyword>
<proteinExistence type="inferred from homology"/>
<dbReference type="Proteomes" id="UP000029507">
    <property type="component" value="Chromosome"/>
</dbReference>
<comment type="similarity">
    <text evidence="2">Belongs to the GerABKC lipoprotein family.</text>
</comment>
<dbReference type="NCBIfam" id="TIGR02887">
    <property type="entry name" value="spore_ger_x_C"/>
    <property type="match status" value="1"/>
</dbReference>
<gene>
    <name evidence="11" type="ORF">PSTEL_03145</name>
</gene>
<dbReference type="GO" id="GO:0016020">
    <property type="term" value="C:membrane"/>
    <property type="evidence" value="ECO:0007669"/>
    <property type="project" value="UniProtKB-SubCell"/>
</dbReference>
<evidence type="ECO:0000313" key="11">
    <source>
        <dbReference type="EMBL" id="AIQ62261.1"/>
    </source>
</evidence>
<sequence length="385" mass="43332">MKHGVKLGVKMLLILTMALTAGCWNYKEVEDMSIVAGVAVDKGEQAGDLRLSAELVDTSGEPKSTNFGFKIASLTGDTMFEVVRNMISVTGKRLFWSHSKAIIFSEDIAREGLLKVMDWYNRDNETRSDIYIFVSAEKTAREILELNSPMQAIVSFNLEQLMRDEHNAGTAPVVEIWDFIGRIESKGKYAIAPLIRIETPPGGRKTERVDGTAVFARDRMIGKLNGEESRYMMFASNNVKGGILPVKGKAGKPEFSLEILSNRTKMHPVLRNGRLRMEVSTVTHVSLGEVMLNEDLQNVRNIKEIENLAEEQLKTGIEQVIHKAQHTFHADFFGYGEVVHENMKNTWSRIQDSWGEEFTNLEVAVQSKIIIDSSAKTSRTIRIRH</sequence>
<dbReference type="Pfam" id="PF05504">
    <property type="entry name" value="Spore_GerAC"/>
    <property type="match status" value="1"/>
</dbReference>
<dbReference type="InterPro" id="IPR038501">
    <property type="entry name" value="Spore_GerAC_C_sf"/>
</dbReference>
<dbReference type="InterPro" id="IPR008844">
    <property type="entry name" value="Spore_GerAC-like"/>
</dbReference>